<dbReference type="Pfam" id="PF02470">
    <property type="entry name" value="MlaD"/>
    <property type="match status" value="1"/>
</dbReference>
<dbReference type="PANTHER" id="PTHR33371:SF17">
    <property type="entry name" value="MCE-FAMILY PROTEIN MCE1B"/>
    <property type="match status" value="1"/>
</dbReference>
<keyword evidence="1" id="KW-0812">Transmembrane</keyword>
<dbReference type="EMBL" id="VCQU01000005">
    <property type="protein sequence ID" value="NMN96691.1"/>
    <property type="molecule type" value="Genomic_DNA"/>
</dbReference>
<name>A0A848KEN8_9NOCA</name>
<keyword evidence="1" id="KW-0472">Membrane</keyword>
<dbReference type="GO" id="GO:0051701">
    <property type="term" value="P:biological process involved in interaction with host"/>
    <property type="evidence" value="ECO:0007669"/>
    <property type="project" value="TreeGrafter"/>
</dbReference>
<gene>
    <name evidence="3" type="ORF">FGL95_16765</name>
</gene>
<feature type="transmembrane region" description="Helical" evidence="1">
    <location>
        <begin position="12"/>
        <end position="32"/>
    </location>
</feature>
<evidence type="ECO:0000313" key="3">
    <source>
        <dbReference type="EMBL" id="NMN96691.1"/>
    </source>
</evidence>
<comment type="caution">
    <text evidence="3">The sequence shown here is derived from an EMBL/GenBank/DDBJ whole genome shotgun (WGS) entry which is preliminary data.</text>
</comment>
<proteinExistence type="predicted"/>
<evidence type="ECO:0000259" key="2">
    <source>
        <dbReference type="Pfam" id="PF02470"/>
    </source>
</evidence>
<dbReference type="InterPro" id="IPR003399">
    <property type="entry name" value="Mce/MlaD"/>
</dbReference>
<dbReference type="AlphaFoldDB" id="A0A848KEN8"/>
<feature type="domain" description="Mce/MlaD" evidence="2">
    <location>
        <begin position="41"/>
        <end position="118"/>
    </location>
</feature>
<keyword evidence="4" id="KW-1185">Reference proteome</keyword>
<evidence type="ECO:0000313" key="4">
    <source>
        <dbReference type="Proteomes" id="UP000535543"/>
    </source>
</evidence>
<organism evidence="3 4">
    <name type="scientific">Antrihabitans stalactiti</name>
    <dbReference type="NCBI Taxonomy" id="2584121"/>
    <lineage>
        <taxon>Bacteria</taxon>
        <taxon>Bacillati</taxon>
        <taxon>Actinomycetota</taxon>
        <taxon>Actinomycetes</taxon>
        <taxon>Mycobacteriales</taxon>
        <taxon>Nocardiaceae</taxon>
        <taxon>Antrihabitans</taxon>
    </lineage>
</organism>
<dbReference type="PANTHER" id="PTHR33371">
    <property type="entry name" value="INTERMEMBRANE PHOSPHOLIPID TRANSPORT SYSTEM BINDING PROTEIN MLAD-RELATED"/>
    <property type="match status" value="1"/>
</dbReference>
<dbReference type="GO" id="GO:0005576">
    <property type="term" value="C:extracellular region"/>
    <property type="evidence" value="ECO:0007669"/>
    <property type="project" value="TreeGrafter"/>
</dbReference>
<evidence type="ECO:0000256" key="1">
    <source>
        <dbReference type="SAM" id="Phobius"/>
    </source>
</evidence>
<sequence length="337" mass="36385">MKYRVIFVKTVVKLVVAATVSALLFVIVINAIKNPVENAARTYTAEFTDVSGLHVNGDVRAKGVLIGKVRSIDLHSQGERTLADVTFSLQDPYELTDKTQLAIKYQNLTGIRFLDFDQTDTTGHQVERLSSDVTKPSFDITQLFNGLQPVLTTMSTDEINKFTQNAIALIQGDGGGLAPMLDSVQRLSDYAHDREQVISTLTANMQRISDTLGGKSTALLDFMQSMSIPIGQAMTVLDQFGKTAFFGPQFLTPIANIMRKIGLSPELDIDQLLTSAFTSATSAAESLRLLPGALAGLQLPQLQSAPAAMHCSNGIAQLPTEVTVLLNGSEVVVCNAH</sequence>
<protein>
    <submittedName>
        <fullName evidence="3">MCE family protein</fullName>
    </submittedName>
</protein>
<accession>A0A848KEN8</accession>
<dbReference type="RefSeq" id="WP_169588837.1">
    <property type="nucleotide sequence ID" value="NZ_VCQU01000005.1"/>
</dbReference>
<reference evidence="3 4" key="1">
    <citation type="submission" date="2019-05" db="EMBL/GenBank/DDBJ databases">
        <authorList>
            <person name="Lee S.D."/>
        </authorList>
    </citation>
    <scope>NUCLEOTIDE SEQUENCE [LARGE SCALE GENOMIC DNA]</scope>
    <source>
        <strain evidence="3 4">YC2-7</strain>
    </source>
</reference>
<keyword evidence="1" id="KW-1133">Transmembrane helix</keyword>
<dbReference type="Proteomes" id="UP000535543">
    <property type="component" value="Unassembled WGS sequence"/>
</dbReference>
<dbReference type="InterPro" id="IPR052336">
    <property type="entry name" value="MlaD_Phospholipid_Transporter"/>
</dbReference>
<reference evidence="3 4" key="2">
    <citation type="submission" date="2020-06" db="EMBL/GenBank/DDBJ databases">
        <title>Antribacter stalactiti gen. nov., sp. nov., a new member of the family Nacardiaceae isolated from a cave.</title>
        <authorList>
            <person name="Kim I.S."/>
        </authorList>
    </citation>
    <scope>NUCLEOTIDE SEQUENCE [LARGE SCALE GENOMIC DNA]</scope>
    <source>
        <strain evidence="3 4">YC2-7</strain>
    </source>
</reference>